<organismHost>
    <name type="scientific">Chlorella</name>
    <dbReference type="NCBI Taxonomy" id="3071"/>
</organismHost>
<sequence length="74" mass="8349">MTDFVSTFLGSHDITKDVSFSRGVRTMFKGSLAGCSISYVKITPFFENPFLAREDKENSLFVSKEHNISMAYLT</sequence>
<evidence type="ECO:0000313" key="1">
    <source>
        <dbReference type="EMBL" id="ABT15097.1"/>
    </source>
</evidence>
<evidence type="ECO:0000313" key="2">
    <source>
        <dbReference type="Proteomes" id="UP000202419"/>
    </source>
</evidence>
<name>A7IXM3_PBCVN</name>
<dbReference type="GeneID" id="5659406"/>
<organism evidence="1 2">
    <name type="scientific">Paramecium bursaria Chlorella virus NY2A</name>
    <name type="common">PBCV-NY2A</name>
    <dbReference type="NCBI Taxonomy" id="46021"/>
    <lineage>
        <taxon>Viruses</taxon>
        <taxon>Varidnaviria</taxon>
        <taxon>Bamfordvirae</taxon>
        <taxon>Nucleocytoviricota</taxon>
        <taxon>Megaviricetes</taxon>
        <taxon>Algavirales</taxon>
        <taxon>Phycodnaviridae</taxon>
        <taxon>Chlorovirus</taxon>
        <taxon>Chlorovirus americanus</taxon>
    </lineage>
</organism>
<accession>A7IXM3</accession>
<proteinExistence type="predicted"/>
<dbReference type="RefSeq" id="YP_001497894.1">
    <property type="nucleotide sequence ID" value="NC_009898.1"/>
</dbReference>
<dbReference type="KEGG" id="vg:5659406"/>
<protein>
    <submittedName>
        <fullName evidence="1">Uncharacterized protein b698L</fullName>
    </submittedName>
</protein>
<keyword evidence="2" id="KW-1185">Reference proteome</keyword>
<gene>
    <name evidence="1" type="primary">b698L</name>
    <name evidence="1" type="ORF">NY2A_b698L</name>
</gene>
<reference evidence="1 2" key="1">
    <citation type="journal article" date="2007" name="Virology">
        <title>Sequence and annotation of the 369-kb NY-2A and the 345-kb AR158 viruses that infect Chlorella NC64A.</title>
        <authorList>
            <person name="Fitzgerald L.A."/>
            <person name="Graves M.V."/>
            <person name="Li X."/>
            <person name="Feldblyum T."/>
            <person name="Nierman W.C."/>
            <person name="Van Etten J.L."/>
        </authorList>
    </citation>
    <scope>NUCLEOTIDE SEQUENCE [LARGE SCALE GENOMIC DNA]</scope>
    <source>
        <strain evidence="1 2">NY-2A</strain>
    </source>
</reference>
<dbReference type="Proteomes" id="UP000202419">
    <property type="component" value="Segment"/>
</dbReference>
<dbReference type="EMBL" id="DQ491002">
    <property type="protein sequence ID" value="ABT15097.1"/>
    <property type="molecule type" value="Genomic_DNA"/>
</dbReference>